<organism evidence="3 4">
    <name type="scientific">Vreelandella aquamarina</name>
    <dbReference type="NCBI Taxonomy" id="77097"/>
    <lineage>
        <taxon>Bacteria</taxon>
        <taxon>Pseudomonadati</taxon>
        <taxon>Pseudomonadota</taxon>
        <taxon>Gammaproteobacteria</taxon>
        <taxon>Oceanospirillales</taxon>
        <taxon>Halomonadaceae</taxon>
        <taxon>Vreelandella</taxon>
    </lineage>
</organism>
<dbReference type="KEGG" id="hmd:CTT34_03970"/>
<evidence type="ECO:0008006" key="5">
    <source>
        <dbReference type="Google" id="ProtNLM"/>
    </source>
</evidence>
<dbReference type="EMBL" id="CP024621">
    <property type="protein sequence ID" value="QHD48905.1"/>
    <property type="molecule type" value="Genomic_DNA"/>
</dbReference>
<reference evidence="3 4" key="1">
    <citation type="submission" date="2017-10" db="EMBL/GenBank/DDBJ databases">
        <title>Coral associated bacteria.</title>
        <authorList>
            <person name="Wang X."/>
        </authorList>
    </citation>
    <scope>NUCLEOTIDE SEQUENCE [LARGE SCALE GENOMIC DNA]</scope>
    <source>
        <strain evidence="3 4">SCSIO 43005</strain>
    </source>
</reference>
<dbReference type="OrthoDB" id="6169441at2"/>
<evidence type="ECO:0000313" key="3">
    <source>
        <dbReference type="EMBL" id="QHD48905.1"/>
    </source>
</evidence>
<protein>
    <recommendedName>
        <fullName evidence="5">Holin-X, holin superfamily III</fullName>
    </recommendedName>
</protein>
<feature type="region of interest" description="Disordered" evidence="1">
    <location>
        <begin position="120"/>
        <end position="142"/>
    </location>
</feature>
<keyword evidence="2" id="KW-0812">Transmembrane</keyword>
<keyword evidence="2" id="KW-1133">Transmembrane helix</keyword>
<dbReference type="RefSeq" id="WP_159341273.1">
    <property type="nucleotide sequence ID" value="NZ_CP024621.1"/>
</dbReference>
<sequence>MESESQKSSSIGTLLSTLLNEVTALVRGEAALAKAEMSEKTHQAMAGVGAVATAGAVLLGGFLTLLAALVMLLNGVLPPETRPWLAAVVVGVVVTLVGVVMLKAGLKKVRAQGLMPNRTMNSLRSDKTLAKQHQQHVKEEVK</sequence>
<dbReference type="Pfam" id="PF07332">
    <property type="entry name" value="Phage_holin_3_6"/>
    <property type="match status" value="1"/>
</dbReference>
<evidence type="ECO:0000256" key="2">
    <source>
        <dbReference type="SAM" id="Phobius"/>
    </source>
</evidence>
<dbReference type="InterPro" id="IPR009937">
    <property type="entry name" value="Phage_holin_3_6"/>
</dbReference>
<feature type="transmembrane region" description="Helical" evidence="2">
    <location>
        <begin position="44"/>
        <end position="72"/>
    </location>
</feature>
<gene>
    <name evidence="3" type="ORF">CTT34_03970</name>
</gene>
<dbReference type="Proteomes" id="UP000463949">
    <property type="component" value="Chromosome"/>
</dbReference>
<dbReference type="AlphaFoldDB" id="A0A857GI62"/>
<evidence type="ECO:0000313" key="4">
    <source>
        <dbReference type="Proteomes" id="UP000463949"/>
    </source>
</evidence>
<proteinExistence type="predicted"/>
<name>A0A857GI62_9GAMM</name>
<evidence type="ECO:0000256" key="1">
    <source>
        <dbReference type="SAM" id="MobiDB-lite"/>
    </source>
</evidence>
<accession>A0A857GI62</accession>
<keyword evidence="2" id="KW-0472">Membrane</keyword>
<feature type="transmembrane region" description="Helical" evidence="2">
    <location>
        <begin position="84"/>
        <end position="106"/>
    </location>
</feature>